<keyword evidence="3" id="KW-1185">Reference proteome</keyword>
<protein>
    <submittedName>
        <fullName evidence="2">Uncharacterized protein</fullName>
    </submittedName>
</protein>
<feature type="transmembrane region" description="Helical" evidence="1">
    <location>
        <begin position="422"/>
        <end position="445"/>
    </location>
</feature>
<keyword evidence="1" id="KW-1133">Transmembrane helix</keyword>
<feature type="transmembrane region" description="Helical" evidence="1">
    <location>
        <begin position="292"/>
        <end position="313"/>
    </location>
</feature>
<reference evidence="2 3" key="1">
    <citation type="journal article" date="2012" name="Nat. Genet.">
        <title>Plasmodium cynomolgi genome sequences provide insight into Plasmodium vivax and the monkey malaria clade.</title>
        <authorList>
            <person name="Tachibana S."/>
            <person name="Sullivan S.A."/>
            <person name="Kawai S."/>
            <person name="Nakamura S."/>
            <person name="Kim H.R."/>
            <person name="Goto N."/>
            <person name="Arisue N."/>
            <person name="Palacpac N.M.Q."/>
            <person name="Honma H."/>
            <person name="Yagi M."/>
            <person name="Tougan T."/>
            <person name="Katakai Y."/>
            <person name="Kaneko O."/>
            <person name="Mita T."/>
            <person name="Kita K."/>
            <person name="Yasutomi Y."/>
            <person name="Sutton P.L."/>
            <person name="Shakhbatyan R."/>
            <person name="Horii T."/>
            <person name="Yasunaga T."/>
            <person name="Barnwell J.W."/>
            <person name="Escalante A.A."/>
            <person name="Carlton J.M."/>
            <person name="Tanabe K."/>
        </authorList>
    </citation>
    <scope>NUCLEOTIDE SEQUENCE [LARGE SCALE GENOMIC DNA]</scope>
    <source>
        <strain evidence="2 3">B</strain>
    </source>
</reference>
<evidence type="ECO:0000313" key="3">
    <source>
        <dbReference type="Proteomes" id="UP000006319"/>
    </source>
</evidence>
<dbReference type="GeneID" id="14694404"/>
<evidence type="ECO:0000256" key="1">
    <source>
        <dbReference type="SAM" id="Phobius"/>
    </source>
</evidence>
<dbReference type="KEGG" id="pcy:PCYB_125970"/>
<proteinExistence type="predicted"/>
<dbReference type="VEuPathDB" id="PlasmoDB:PCYB_125970"/>
<keyword evidence="1" id="KW-0812">Transmembrane</keyword>
<dbReference type="RefSeq" id="XP_004223978.1">
    <property type="nucleotide sequence ID" value="XM_004223930.1"/>
</dbReference>
<accession>K6UEA9</accession>
<evidence type="ECO:0000313" key="2">
    <source>
        <dbReference type="EMBL" id="GAB68031.1"/>
    </source>
</evidence>
<gene>
    <name evidence="2" type="ORF">PCYB_125970</name>
</gene>
<sequence length="523" mass="61210">MYRSDIKNQFNEGRRNLDSYIYCKIWMIFIMYFKNSHCIPKDVIEYVYEAVNAVHSSFHGSNNIIKCIYKKKDSADEDRASVIGIIIDLIKSKLKDIIASFDNFPSEKEEYDKRKEEYRQIYKNLITKHYSNNNHARNKEEMKFLDDVENLEKHNRSKDLKCRILKTPLEVRRRNLGKRKLNNELYRLPFPRRPRLQLNLRLRDHKPPKPPLRSPLLQNLLLKLTIRTLLIMEEPKFRRHPRMYQDHKRHSSTVVPLVLLEKMVQVILFPVKEKILRDKTVVATFVLDNNPLMLLLVLLLVLLLILVKVQLSIVPNLLPLPMVSMLPTKAGKAWMLLQVWISLQMLVVPLVSVIQKMVPKVPVFLLLLMIPRVRLVPKFRVLVLVVGNELKVLLRNLTVQAMDNLTLLVKADKVDNMLLEKVLVPVIRVWLLGSLVIVVPALFPVDNLLRLRQMVEFVALVKVVLMVVRPSTLVPRFLLKVMPEVILLNRNQRKMGKCSPIIKVLLCNLIPLLLRVNRMVMVR</sequence>
<dbReference type="Proteomes" id="UP000006319">
    <property type="component" value="Chromosome 12"/>
</dbReference>
<name>K6UEA9_PLACD</name>
<organism evidence="2 3">
    <name type="scientific">Plasmodium cynomolgi (strain B)</name>
    <dbReference type="NCBI Taxonomy" id="1120755"/>
    <lineage>
        <taxon>Eukaryota</taxon>
        <taxon>Sar</taxon>
        <taxon>Alveolata</taxon>
        <taxon>Apicomplexa</taxon>
        <taxon>Aconoidasida</taxon>
        <taxon>Haemosporida</taxon>
        <taxon>Plasmodiidae</taxon>
        <taxon>Plasmodium</taxon>
        <taxon>Plasmodium (Plasmodium)</taxon>
    </lineage>
</organism>
<feature type="transmembrane region" description="Helical" evidence="1">
    <location>
        <begin position="333"/>
        <end position="351"/>
    </location>
</feature>
<dbReference type="EMBL" id="DF157104">
    <property type="protein sequence ID" value="GAB68031.1"/>
    <property type="molecule type" value="Genomic_DNA"/>
</dbReference>
<keyword evidence="1" id="KW-0472">Membrane</keyword>
<dbReference type="AlphaFoldDB" id="K6UEA9"/>